<feature type="signal peptide" evidence="2">
    <location>
        <begin position="1"/>
        <end position="25"/>
    </location>
</feature>
<evidence type="ECO:0000256" key="1">
    <source>
        <dbReference type="SAM" id="MobiDB-lite"/>
    </source>
</evidence>
<feature type="compositionally biased region" description="Low complexity" evidence="1">
    <location>
        <begin position="33"/>
        <end position="55"/>
    </location>
</feature>
<comment type="caution">
    <text evidence="3">The sequence shown here is derived from an EMBL/GenBank/DDBJ whole genome shotgun (WGS) entry which is preliminary data.</text>
</comment>
<organism evidence="3 4">
    <name type="scientific">Microbacterium phycohabitans</name>
    <dbReference type="NCBI Taxonomy" id="3075993"/>
    <lineage>
        <taxon>Bacteria</taxon>
        <taxon>Bacillati</taxon>
        <taxon>Actinomycetota</taxon>
        <taxon>Actinomycetes</taxon>
        <taxon>Micrococcales</taxon>
        <taxon>Microbacteriaceae</taxon>
        <taxon>Microbacterium</taxon>
    </lineage>
</organism>
<reference evidence="3 4" key="1">
    <citation type="submission" date="2023-09" db="EMBL/GenBank/DDBJ databases">
        <title>Microbacterium fusihabitans sp. nov., Microbacterium phycihabitans sp. nov., and Microbacterium cervinum sp. nov., isolated from dried seaweeds of beach.</title>
        <authorList>
            <person name="Lee S.D."/>
        </authorList>
    </citation>
    <scope>NUCLEOTIDE SEQUENCE [LARGE SCALE GENOMIC DNA]</scope>
    <source>
        <strain evidence="3 4">KSW2-29</strain>
    </source>
</reference>
<keyword evidence="2" id="KW-0732">Signal</keyword>
<evidence type="ECO:0000313" key="4">
    <source>
        <dbReference type="Proteomes" id="UP001261125"/>
    </source>
</evidence>
<feature type="region of interest" description="Disordered" evidence="1">
    <location>
        <begin position="33"/>
        <end position="68"/>
    </location>
</feature>
<evidence type="ECO:0000256" key="2">
    <source>
        <dbReference type="SAM" id="SignalP"/>
    </source>
</evidence>
<keyword evidence="4" id="KW-1185">Reference proteome</keyword>
<sequence>MGLATRRGRLIGVATLLATGAIALAGCGAPPWAQGGGQQTAAASPTATTSAAPQPVRNDLSSGSTQRPLTAGAVSATVDYWSTLSMDRWTPTALKPVSLSMVTTVSPDDGQKVYLQRATMTAVPGNASQSFSPLAAQSDQTDAPGYLVLAPYSYSQTFNVGEVPAEATFVTLQFTFEFLVQTTPTSNEFAKQTASDTLTVAIAGGGDTDSAG</sequence>
<gene>
    <name evidence="3" type="ORF">RWH44_03225</name>
</gene>
<protein>
    <recommendedName>
        <fullName evidence="5">Fructose 1,6-bisphosphatase</fullName>
    </recommendedName>
</protein>
<name>A0ABU3SIT1_9MICO</name>
<proteinExistence type="predicted"/>
<feature type="compositionally biased region" description="Polar residues" evidence="1">
    <location>
        <begin position="59"/>
        <end position="68"/>
    </location>
</feature>
<dbReference type="EMBL" id="JAWDIT010000001">
    <property type="protein sequence ID" value="MDU0344709.1"/>
    <property type="molecule type" value="Genomic_DNA"/>
</dbReference>
<dbReference type="PROSITE" id="PS51257">
    <property type="entry name" value="PROKAR_LIPOPROTEIN"/>
    <property type="match status" value="1"/>
</dbReference>
<dbReference type="RefSeq" id="WP_316003460.1">
    <property type="nucleotide sequence ID" value="NZ_JAWDIT010000001.1"/>
</dbReference>
<evidence type="ECO:0000313" key="3">
    <source>
        <dbReference type="EMBL" id="MDU0344709.1"/>
    </source>
</evidence>
<dbReference type="Proteomes" id="UP001261125">
    <property type="component" value="Unassembled WGS sequence"/>
</dbReference>
<accession>A0ABU3SIT1</accession>
<evidence type="ECO:0008006" key="5">
    <source>
        <dbReference type="Google" id="ProtNLM"/>
    </source>
</evidence>
<feature type="chain" id="PRO_5045567816" description="Fructose 1,6-bisphosphatase" evidence="2">
    <location>
        <begin position="26"/>
        <end position="212"/>
    </location>
</feature>